<organism evidence="2">
    <name type="scientific">Iconisemion striatum</name>
    <dbReference type="NCBI Taxonomy" id="60296"/>
    <lineage>
        <taxon>Eukaryota</taxon>
        <taxon>Metazoa</taxon>
        <taxon>Chordata</taxon>
        <taxon>Craniata</taxon>
        <taxon>Vertebrata</taxon>
        <taxon>Euteleostomi</taxon>
        <taxon>Actinopterygii</taxon>
        <taxon>Neopterygii</taxon>
        <taxon>Teleostei</taxon>
        <taxon>Neoteleostei</taxon>
        <taxon>Acanthomorphata</taxon>
        <taxon>Ovalentaria</taxon>
        <taxon>Atherinomorphae</taxon>
        <taxon>Cyprinodontiformes</taxon>
        <taxon>Nothobranchiidae</taxon>
        <taxon>Iconisemion</taxon>
    </lineage>
</organism>
<gene>
    <name evidence="2" type="primary">CR352290.2</name>
</gene>
<name>A0A1A7YYE3_9TELE</name>
<feature type="chain" id="PRO_5008364255" evidence="1">
    <location>
        <begin position="24"/>
        <end position="74"/>
    </location>
</feature>
<protein>
    <submittedName>
        <fullName evidence="2">Uncharacterized protein</fullName>
    </submittedName>
</protein>
<keyword evidence="1" id="KW-0732">Signal</keyword>
<proteinExistence type="predicted"/>
<reference evidence="2" key="1">
    <citation type="submission" date="2016-05" db="EMBL/GenBank/DDBJ databases">
        <authorList>
            <person name="Lavstsen T."/>
            <person name="Jespersen J.S."/>
        </authorList>
    </citation>
    <scope>NUCLEOTIDE SEQUENCE</scope>
    <source>
        <tissue evidence="2">Brain</tissue>
    </source>
</reference>
<dbReference type="EMBL" id="HADX01013405">
    <property type="protein sequence ID" value="SBP35637.1"/>
    <property type="molecule type" value="Transcribed_RNA"/>
</dbReference>
<dbReference type="AlphaFoldDB" id="A0A1A7YYE3"/>
<feature type="signal peptide" evidence="1">
    <location>
        <begin position="1"/>
        <end position="23"/>
    </location>
</feature>
<accession>A0A1A7YYE3</accession>
<reference evidence="2" key="2">
    <citation type="submission" date="2016-06" db="EMBL/GenBank/DDBJ databases">
        <title>The genome of a short-lived fish provides insights into sex chromosome evolution and the genetic control of aging.</title>
        <authorList>
            <person name="Reichwald K."/>
            <person name="Felder M."/>
            <person name="Petzold A."/>
            <person name="Koch P."/>
            <person name="Groth M."/>
            <person name="Platzer M."/>
        </authorList>
    </citation>
    <scope>NUCLEOTIDE SEQUENCE</scope>
    <source>
        <tissue evidence="2">Brain</tissue>
    </source>
</reference>
<evidence type="ECO:0000256" key="1">
    <source>
        <dbReference type="SAM" id="SignalP"/>
    </source>
</evidence>
<evidence type="ECO:0000313" key="2">
    <source>
        <dbReference type="EMBL" id="SBP35637.1"/>
    </source>
</evidence>
<feature type="non-terminal residue" evidence="2">
    <location>
        <position position="74"/>
    </location>
</feature>
<sequence>ASSLVNLMFLSTALMYLVKPSSFDPCVVHIPEPVTWCCSIVGVQCSGFHILHVDVGDDTVGDTGEPMAHPCFCQ</sequence>
<feature type="non-terminal residue" evidence="2">
    <location>
        <position position="1"/>
    </location>
</feature>